<dbReference type="Pfam" id="PF04149">
    <property type="entry name" value="DUF397"/>
    <property type="match status" value="1"/>
</dbReference>
<dbReference type="RefSeq" id="WP_021592635.1">
    <property type="nucleotide sequence ID" value="NZ_CP083237.1"/>
</dbReference>
<dbReference type="Proteomes" id="UP000183413">
    <property type="component" value="Unassembled WGS sequence"/>
</dbReference>
<dbReference type="GeneID" id="99652607"/>
<gene>
    <name evidence="2" type="ORF">SAMN04489713_12419</name>
</gene>
<dbReference type="AlphaFoldDB" id="A0A1I5WKS5"/>
<name>A0A1I5WKS5_9ACTN</name>
<organism evidence="2 3">
    <name type="scientific">Actinomadura madurae</name>
    <dbReference type="NCBI Taxonomy" id="1993"/>
    <lineage>
        <taxon>Bacteria</taxon>
        <taxon>Bacillati</taxon>
        <taxon>Actinomycetota</taxon>
        <taxon>Actinomycetes</taxon>
        <taxon>Streptosporangiales</taxon>
        <taxon>Thermomonosporaceae</taxon>
        <taxon>Actinomadura</taxon>
    </lineage>
</organism>
<dbReference type="OrthoDB" id="3542324at2"/>
<feature type="domain" description="DUF397" evidence="1">
    <location>
        <begin position="11"/>
        <end position="62"/>
    </location>
</feature>
<keyword evidence="3" id="KW-1185">Reference proteome</keyword>
<dbReference type="InParanoid" id="A0A1I5WKS5"/>
<dbReference type="InterPro" id="IPR007278">
    <property type="entry name" value="DUF397"/>
</dbReference>
<evidence type="ECO:0000259" key="1">
    <source>
        <dbReference type="Pfam" id="PF04149"/>
    </source>
</evidence>
<accession>A0A1I5WKS5</accession>
<evidence type="ECO:0000313" key="2">
    <source>
        <dbReference type="EMBL" id="SFQ20384.1"/>
    </source>
</evidence>
<protein>
    <recommendedName>
        <fullName evidence="1">DUF397 domain-containing protein</fullName>
    </recommendedName>
</protein>
<proteinExistence type="predicted"/>
<evidence type="ECO:0000313" key="3">
    <source>
        <dbReference type="Proteomes" id="UP000183413"/>
    </source>
</evidence>
<dbReference type="EMBL" id="FOVH01000024">
    <property type="protein sequence ID" value="SFQ20384.1"/>
    <property type="molecule type" value="Genomic_DNA"/>
</dbReference>
<reference evidence="2 3" key="1">
    <citation type="submission" date="2016-10" db="EMBL/GenBank/DDBJ databases">
        <authorList>
            <person name="de Groot N.N."/>
        </authorList>
    </citation>
    <scope>NUCLEOTIDE SEQUENCE [LARGE SCALE GENOMIC DNA]</scope>
    <source>
        <strain evidence="2 3">DSM 43067</strain>
    </source>
</reference>
<dbReference type="STRING" id="1993.SAMN04489713_12419"/>
<sequence length="70" mass="7558">MVYRSDLETALNWRKASASQDSNDCVEVAAQGPSVLVRDSRNRSAGVVTLAPAAWRTLLNAIQNGDLDGR</sequence>